<dbReference type="SUPFAM" id="SSF54768">
    <property type="entry name" value="dsRNA-binding domain-like"/>
    <property type="match status" value="1"/>
</dbReference>
<dbReference type="Proteomes" id="UP000696280">
    <property type="component" value="Unassembled WGS sequence"/>
</dbReference>
<accession>A0A9N9L7X0</accession>
<feature type="compositionally biased region" description="Pro residues" evidence="2">
    <location>
        <begin position="172"/>
        <end position="181"/>
    </location>
</feature>
<dbReference type="AlphaFoldDB" id="A0A9N9L7X0"/>
<gene>
    <name evidence="4" type="ORF">HYFRA_00013010</name>
</gene>
<evidence type="ECO:0000313" key="4">
    <source>
        <dbReference type="EMBL" id="CAG8959147.1"/>
    </source>
</evidence>
<dbReference type="Gene3D" id="3.30.160.20">
    <property type="match status" value="1"/>
</dbReference>
<protein>
    <recommendedName>
        <fullName evidence="3">DRBM domain-containing protein</fullName>
    </recommendedName>
</protein>
<feature type="compositionally biased region" description="Low complexity" evidence="2">
    <location>
        <begin position="182"/>
        <end position="192"/>
    </location>
</feature>
<dbReference type="InterPro" id="IPR014720">
    <property type="entry name" value="dsRBD_dom"/>
</dbReference>
<reference evidence="4" key="1">
    <citation type="submission" date="2021-07" db="EMBL/GenBank/DDBJ databases">
        <authorList>
            <person name="Durling M."/>
        </authorList>
    </citation>
    <scope>NUCLEOTIDE SEQUENCE</scope>
</reference>
<dbReference type="EMBL" id="CAJVRL010000089">
    <property type="protein sequence ID" value="CAG8959147.1"/>
    <property type="molecule type" value="Genomic_DNA"/>
</dbReference>
<feature type="region of interest" description="Disordered" evidence="2">
    <location>
        <begin position="154"/>
        <end position="197"/>
    </location>
</feature>
<feature type="compositionally biased region" description="Basic and acidic residues" evidence="2">
    <location>
        <begin position="18"/>
        <end position="28"/>
    </location>
</feature>
<keyword evidence="5" id="KW-1185">Reference proteome</keyword>
<sequence length="318" mass="35104">MEEKSPLPGKVQLQSMDDFMREGDEREAALLGSQPKAQPAPTKKPKRFIDQEILDEEAIAVKDMGDTNWIGKLNEYRSVHPAATGTGLTYTEHTLPGNPPRFSCAVEIRETPIKFGGNSNVISFANKKAAKHYASKRAIDWLVGNGFMPSYASLKFPKASQPQPKQTAKAPKPQPPPPPPQQQQSAAAPSTPNKIKYTSQVPDLCNRLGFDVPRYELTKVVENAALWDGYAHFAGDPRIDGPVGMVKGVFGQKNAKEAIAQELVSFLKSIEKHRMEQQEAEEKKRKRESMDSVHEDLAVLAAKAAKTDNKSHATESFE</sequence>
<feature type="compositionally biased region" description="Low complexity" evidence="2">
    <location>
        <begin position="157"/>
        <end position="171"/>
    </location>
</feature>
<dbReference type="PROSITE" id="PS50137">
    <property type="entry name" value="DS_RBD"/>
    <property type="match status" value="1"/>
</dbReference>
<evidence type="ECO:0000256" key="1">
    <source>
        <dbReference type="PROSITE-ProRule" id="PRU00266"/>
    </source>
</evidence>
<dbReference type="OrthoDB" id="5222339at2759"/>
<proteinExistence type="predicted"/>
<feature type="region of interest" description="Disordered" evidence="2">
    <location>
        <begin position="1"/>
        <end position="46"/>
    </location>
</feature>
<organism evidence="4 5">
    <name type="scientific">Hymenoscyphus fraxineus</name>
    <dbReference type="NCBI Taxonomy" id="746836"/>
    <lineage>
        <taxon>Eukaryota</taxon>
        <taxon>Fungi</taxon>
        <taxon>Dikarya</taxon>
        <taxon>Ascomycota</taxon>
        <taxon>Pezizomycotina</taxon>
        <taxon>Leotiomycetes</taxon>
        <taxon>Helotiales</taxon>
        <taxon>Helotiaceae</taxon>
        <taxon>Hymenoscyphus</taxon>
    </lineage>
</organism>
<comment type="caution">
    <text evidence="4">The sequence shown here is derived from an EMBL/GenBank/DDBJ whole genome shotgun (WGS) entry which is preliminary data.</text>
</comment>
<feature type="domain" description="DRBM" evidence="3">
    <location>
        <begin position="68"/>
        <end position="144"/>
    </location>
</feature>
<dbReference type="GO" id="GO:0003723">
    <property type="term" value="F:RNA binding"/>
    <property type="evidence" value="ECO:0007669"/>
    <property type="project" value="UniProtKB-UniRule"/>
</dbReference>
<evidence type="ECO:0000313" key="5">
    <source>
        <dbReference type="Proteomes" id="UP000696280"/>
    </source>
</evidence>
<name>A0A9N9L7X0_9HELO</name>
<keyword evidence="1" id="KW-0694">RNA-binding</keyword>
<evidence type="ECO:0000259" key="3">
    <source>
        <dbReference type="PROSITE" id="PS50137"/>
    </source>
</evidence>
<evidence type="ECO:0000256" key="2">
    <source>
        <dbReference type="SAM" id="MobiDB-lite"/>
    </source>
</evidence>